<gene>
    <name evidence="1" type="ORF">PARC_a1579</name>
</gene>
<dbReference type="EMBL" id="CP011025">
    <property type="protein sequence ID" value="ATC86182.1"/>
    <property type="molecule type" value="Genomic_DNA"/>
</dbReference>
<proteinExistence type="predicted"/>
<sequence>MSLPSKSLALTFWLNDKSVLNKTKRGSMCFKKVNPLMMKSYQVCNYKYMT</sequence>
<name>A0A290S287_9GAMM</name>
<organism evidence="1 2">
    <name type="scientific">Pseudoalteromonas arctica A 37-1-2</name>
    <dbReference type="NCBI Taxonomy" id="1117313"/>
    <lineage>
        <taxon>Bacteria</taxon>
        <taxon>Pseudomonadati</taxon>
        <taxon>Pseudomonadota</taxon>
        <taxon>Gammaproteobacteria</taxon>
        <taxon>Alteromonadales</taxon>
        <taxon>Pseudoalteromonadaceae</taxon>
        <taxon>Pseudoalteromonas</taxon>
    </lineage>
</organism>
<evidence type="ECO:0000313" key="2">
    <source>
        <dbReference type="Proteomes" id="UP000016505"/>
    </source>
</evidence>
<reference evidence="1 2" key="1">
    <citation type="journal article" date="2012" name="J. Bacteriol.">
        <title>Genome sequences of type strains of seven species of the marine bacterium Pseudoalteromonas.</title>
        <authorList>
            <person name="Xie B.B."/>
            <person name="Shu Y.L."/>
            <person name="Qin Q.L."/>
            <person name="Rong J.C."/>
            <person name="Zhang X.Y."/>
            <person name="Chen X.L."/>
            <person name="Shi M."/>
            <person name="He H.L."/>
            <person name="Zhou B.C."/>
            <person name="Zhang Y.Z."/>
        </authorList>
    </citation>
    <scope>NUCLEOTIDE SEQUENCE [LARGE SCALE GENOMIC DNA]</scope>
    <source>
        <strain evidence="1 2">A 37-1-2</strain>
    </source>
</reference>
<accession>A0A290S287</accession>
<dbReference type="Proteomes" id="UP000016505">
    <property type="component" value="Chromosome I"/>
</dbReference>
<protein>
    <submittedName>
        <fullName evidence="1">Uncharacterized protein</fullName>
    </submittedName>
</protein>
<dbReference type="AlphaFoldDB" id="A0A290S287"/>
<evidence type="ECO:0000313" key="1">
    <source>
        <dbReference type="EMBL" id="ATC86182.1"/>
    </source>
</evidence>
<dbReference type="KEGG" id="part:PARC_a1579"/>